<gene>
    <name evidence="1" type="ORF">Mterra_03099</name>
</gene>
<evidence type="ECO:0000313" key="2">
    <source>
        <dbReference type="Proteomes" id="UP000265715"/>
    </source>
</evidence>
<comment type="caution">
    <text evidence="1">The sequence shown here is derived from an EMBL/GenBank/DDBJ whole genome shotgun (WGS) entry which is preliminary data.</text>
</comment>
<proteinExistence type="predicted"/>
<accession>A0A399EEW4</accession>
<evidence type="ECO:0000313" key="1">
    <source>
        <dbReference type="EMBL" id="RIH81540.1"/>
    </source>
</evidence>
<dbReference type="EMBL" id="QXDL01000166">
    <property type="protein sequence ID" value="RIH81540.1"/>
    <property type="molecule type" value="Genomic_DNA"/>
</dbReference>
<dbReference type="OrthoDB" id="8116493at2"/>
<sequence>MLEDWNKANEANPNYRLVDTGREEFRAVFNILSGIAKKEPDQWRAVQKMREIVLSSQVQNIFKALERLHEQYERWFLEPKNLTDIWVAWHQDSAEVYE</sequence>
<name>A0A399EEW4_9DEIN</name>
<dbReference type="Proteomes" id="UP000265715">
    <property type="component" value="Unassembled WGS sequence"/>
</dbReference>
<reference evidence="1 2" key="1">
    <citation type="submission" date="2018-08" db="EMBL/GenBank/DDBJ databases">
        <title>Meiothermus terrae DSM 26712 genome sequencing project.</title>
        <authorList>
            <person name="Da Costa M.S."/>
            <person name="Albuquerque L."/>
            <person name="Raposo P."/>
            <person name="Froufe H.J.C."/>
            <person name="Barroso C.S."/>
            <person name="Egas C."/>
        </authorList>
    </citation>
    <scope>NUCLEOTIDE SEQUENCE [LARGE SCALE GENOMIC DNA]</scope>
    <source>
        <strain evidence="1 2">DSM 26712</strain>
    </source>
</reference>
<dbReference type="RefSeq" id="WP_119316051.1">
    <property type="nucleotide sequence ID" value="NZ_QXDL01000166.1"/>
</dbReference>
<dbReference type="AlphaFoldDB" id="A0A399EEW4"/>
<organism evidence="1 2">
    <name type="scientific">Calidithermus terrae</name>
    <dbReference type="NCBI Taxonomy" id="1408545"/>
    <lineage>
        <taxon>Bacteria</taxon>
        <taxon>Thermotogati</taxon>
        <taxon>Deinococcota</taxon>
        <taxon>Deinococci</taxon>
        <taxon>Thermales</taxon>
        <taxon>Thermaceae</taxon>
        <taxon>Calidithermus</taxon>
    </lineage>
</organism>
<keyword evidence="2" id="KW-1185">Reference proteome</keyword>
<protein>
    <submittedName>
        <fullName evidence="1">Uncharacterized protein</fullName>
    </submittedName>
</protein>